<feature type="compositionally biased region" description="Polar residues" evidence="1">
    <location>
        <begin position="43"/>
        <end position="58"/>
    </location>
</feature>
<keyword evidence="2" id="KW-0472">Membrane</keyword>
<gene>
    <name evidence="3" type="ORF">B296_00039494</name>
</gene>
<keyword evidence="2" id="KW-1133">Transmembrane helix</keyword>
<evidence type="ECO:0000313" key="4">
    <source>
        <dbReference type="Proteomes" id="UP000287651"/>
    </source>
</evidence>
<name>A0A426Z339_ENSVE</name>
<sequence>MQSVNILAGSATCTYPSTSSIPSYNPVSSSSGSTPGSGSGSSVLNANNPTGSNSVFGSSNPTGTVSNALCLTVTWTFLLVMLTVNLYQSHHLVDF</sequence>
<dbReference type="Proteomes" id="UP000287651">
    <property type="component" value="Unassembled WGS sequence"/>
</dbReference>
<feature type="region of interest" description="Disordered" evidence="1">
    <location>
        <begin position="15"/>
        <end position="58"/>
    </location>
</feature>
<evidence type="ECO:0000256" key="2">
    <source>
        <dbReference type="SAM" id="Phobius"/>
    </source>
</evidence>
<protein>
    <submittedName>
        <fullName evidence="3">Uncharacterized protein</fullName>
    </submittedName>
</protein>
<reference evidence="3 4" key="1">
    <citation type="journal article" date="2014" name="Agronomy (Basel)">
        <title>A Draft Genome Sequence for Ensete ventricosum, the Drought-Tolerant Tree Against Hunger.</title>
        <authorList>
            <person name="Harrison J."/>
            <person name="Moore K.A."/>
            <person name="Paszkiewicz K."/>
            <person name="Jones T."/>
            <person name="Grant M."/>
            <person name="Ambacheew D."/>
            <person name="Muzemil S."/>
            <person name="Studholme D.J."/>
        </authorList>
    </citation>
    <scope>NUCLEOTIDE SEQUENCE [LARGE SCALE GENOMIC DNA]</scope>
</reference>
<evidence type="ECO:0000313" key="3">
    <source>
        <dbReference type="EMBL" id="RRT58390.1"/>
    </source>
</evidence>
<dbReference type="AlphaFoldDB" id="A0A426Z339"/>
<keyword evidence="2" id="KW-0812">Transmembrane</keyword>
<evidence type="ECO:0000256" key="1">
    <source>
        <dbReference type="SAM" id="MobiDB-lite"/>
    </source>
</evidence>
<accession>A0A426Z339</accession>
<organism evidence="3 4">
    <name type="scientific">Ensete ventricosum</name>
    <name type="common">Abyssinian banana</name>
    <name type="synonym">Musa ensete</name>
    <dbReference type="NCBI Taxonomy" id="4639"/>
    <lineage>
        <taxon>Eukaryota</taxon>
        <taxon>Viridiplantae</taxon>
        <taxon>Streptophyta</taxon>
        <taxon>Embryophyta</taxon>
        <taxon>Tracheophyta</taxon>
        <taxon>Spermatophyta</taxon>
        <taxon>Magnoliopsida</taxon>
        <taxon>Liliopsida</taxon>
        <taxon>Zingiberales</taxon>
        <taxon>Musaceae</taxon>
        <taxon>Ensete</taxon>
    </lineage>
</organism>
<proteinExistence type="predicted"/>
<comment type="caution">
    <text evidence="3">The sequence shown here is derived from an EMBL/GenBank/DDBJ whole genome shotgun (WGS) entry which is preliminary data.</text>
</comment>
<dbReference type="EMBL" id="AMZH03008712">
    <property type="protein sequence ID" value="RRT58390.1"/>
    <property type="molecule type" value="Genomic_DNA"/>
</dbReference>
<feature type="compositionally biased region" description="Low complexity" evidence="1">
    <location>
        <begin position="17"/>
        <end position="42"/>
    </location>
</feature>
<feature type="transmembrane region" description="Helical" evidence="2">
    <location>
        <begin position="65"/>
        <end position="87"/>
    </location>
</feature>